<dbReference type="EMBL" id="ABVL01000003">
    <property type="protein sequence ID" value="EDY21030.1"/>
    <property type="molecule type" value="Genomic_DNA"/>
</dbReference>
<keyword evidence="2" id="KW-1185">Reference proteome</keyword>
<evidence type="ECO:0000313" key="1">
    <source>
        <dbReference type="EMBL" id="EDY21030.1"/>
    </source>
</evidence>
<name>B4CXN2_9BACT</name>
<organism evidence="1 2">
    <name type="scientific">Chthoniobacter flavus Ellin428</name>
    <dbReference type="NCBI Taxonomy" id="497964"/>
    <lineage>
        <taxon>Bacteria</taxon>
        <taxon>Pseudomonadati</taxon>
        <taxon>Verrucomicrobiota</taxon>
        <taxon>Spartobacteria</taxon>
        <taxon>Chthoniobacterales</taxon>
        <taxon>Chthoniobacteraceae</taxon>
        <taxon>Chthoniobacter</taxon>
    </lineage>
</organism>
<gene>
    <name evidence="1" type="ORF">CfE428DRAFT_1323</name>
</gene>
<evidence type="ECO:0000313" key="2">
    <source>
        <dbReference type="Proteomes" id="UP000005824"/>
    </source>
</evidence>
<proteinExistence type="predicted"/>
<sequence>MQILELPSLRIASIPTHFTSGRSPDSEMRDLHASFVNWEQRTGVRTSLLGCELAPGQLITHGARWRGEWRGDHSALTAFSLCLFLQNNASPFSALREILDKDGAGRESALALTYTQGGQYAELVVEGPYANIRPSVETLLHDQLPSTEFAYSGGDWLEIYGSLIAGGGAGSMVPALDESKFLTKVYCPVVRKDNSRQFTNGRTQHGIHLF</sequence>
<reference evidence="1 2" key="1">
    <citation type="journal article" date="2011" name="J. Bacteriol.">
        <title>Genome sequence of Chthoniobacter flavus Ellin428, an aerobic heterotrophic soil bacterium.</title>
        <authorList>
            <person name="Kant R."/>
            <person name="van Passel M.W."/>
            <person name="Palva A."/>
            <person name="Lucas S."/>
            <person name="Lapidus A."/>
            <person name="Glavina Del Rio T."/>
            <person name="Dalin E."/>
            <person name="Tice H."/>
            <person name="Bruce D."/>
            <person name="Goodwin L."/>
            <person name="Pitluck S."/>
            <person name="Larimer F.W."/>
            <person name="Land M.L."/>
            <person name="Hauser L."/>
            <person name="Sangwan P."/>
            <person name="de Vos W.M."/>
            <person name="Janssen P.H."/>
            <person name="Smidt H."/>
        </authorList>
    </citation>
    <scope>NUCLEOTIDE SEQUENCE [LARGE SCALE GENOMIC DNA]</scope>
    <source>
        <strain evidence="1 2">Ellin428</strain>
    </source>
</reference>
<comment type="caution">
    <text evidence="1">The sequence shown here is derived from an EMBL/GenBank/DDBJ whole genome shotgun (WGS) entry which is preliminary data.</text>
</comment>
<protein>
    <submittedName>
        <fullName evidence="1">Uncharacterized protein</fullName>
    </submittedName>
</protein>
<dbReference type="Proteomes" id="UP000005824">
    <property type="component" value="Unassembled WGS sequence"/>
</dbReference>
<dbReference type="InParanoid" id="B4CXN2"/>
<accession>B4CXN2</accession>
<dbReference type="AlphaFoldDB" id="B4CXN2"/>